<dbReference type="InterPro" id="IPR000182">
    <property type="entry name" value="GNAT_dom"/>
</dbReference>
<sequence length="449" mass="52134">MLQENSQEYGGNCQQQWLTMIVEAIWDYNEFFHQRFYEAITHKRSCMQTMNCPRSCLDDDYEYILRNDNNNHTNQEDTSCFARQKQALAISELFFYAYSHKYNIPQLKSTTNLSSSSFEIIDPNSDQDECCTELKEEIEREVQRVFTNTETSSTDLFALIEKVVKSNKIVCMFLPVFNRNSIRFNERLIERLKMNFSSVFDFYCTKETGMIYVMNDSNLKFECQENFTQKQELHDCNLFYRQQLQVMKEQYGWSIIEDACDVNNHQTTNFRVYAQISPQIILKTATDSFNEYCHFYSVAAEFATGMYLTEDSVRALSRVYTNQIEKEQRGECQKLSDHVIIMENGKAASIGMIVYSKALKEKTQHNDLFPSNGSHDFAGIYSIATRENFRGKGYATMIVITLLELAKKRGVSKVILHASEQGCGLYSKIGFEKKMQIDVCSIALLSTVK</sequence>
<protein>
    <recommendedName>
        <fullName evidence="1">N-acetyltransferase domain-containing protein</fullName>
    </recommendedName>
</protein>
<dbReference type="InterPro" id="IPR016181">
    <property type="entry name" value="Acyl_CoA_acyltransferase"/>
</dbReference>
<dbReference type="OrthoDB" id="41532at2759"/>
<dbReference type="VEuPathDB" id="AmoebaDB:NfTy_021370"/>
<dbReference type="OMA" id="HASESGC"/>
<dbReference type="SUPFAM" id="SSF55729">
    <property type="entry name" value="Acyl-CoA N-acyltransferases (Nat)"/>
    <property type="match status" value="1"/>
</dbReference>
<dbReference type="GO" id="GO:0008080">
    <property type="term" value="F:N-acetyltransferase activity"/>
    <property type="evidence" value="ECO:0007669"/>
    <property type="project" value="TreeGrafter"/>
</dbReference>
<reference evidence="2 3" key="1">
    <citation type="journal article" date="2019" name="Sci. Rep.">
        <title>Nanopore sequencing improves the draft genome of the human pathogenic amoeba Naegleria fowleri.</title>
        <authorList>
            <person name="Liechti N."/>
            <person name="Schurch N."/>
            <person name="Bruggmann R."/>
            <person name="Wittwer M."/>
        </authorList>
    </citation>
    <scope>NUCLEOTIDE SEQUENCE [LARGE SCALE GENOMIC DNA]</scope>
    <source>
        <strain evidence="2 3">ATCC 30894</strain>
    </source>
</reference>
<keyword evidence="3" id="KW-1185">Reference proteome</keyword>
<dbReference type="VEuPathDB" id="AmoebaDB:FDP41_011748"/>
<dbReference type="Gene3D" id="3.40.630.30">
    <property type="match status" value="1"/>
</dbReference>
<name>A0A6A5BX98_NAEFO</name>
<dbReference type="PROSITE" id="PS51186">
    <property type="entry name" value="GNAT"/>
    <property type="match status" value="1"/>
</dbReference>
<dbReference type="PANTHER" id="PTHR13355:SF15">
    <property type="entry name" value="GCN5-RELATED N-ACETYLTRANSFERASE 3, CHLOROPLASTIC"/>
    <property type="match status" value="1"/>
</dbReference>
<dbReference type="AlphaFoldDB" id="A0A6A5BX98"/>
<organism evidence="2 3">
    <name type="scientific">Naegleria fowleri</name>
    <name type="common">Brain eating amoeba</name>
    <dbReference type="NCBI Taxonomy" id="5763"/>
    <lineage>
        <taxon>Eukaryota</taxon>
        <taxon>Discoba</taxon>
        <taxon>Heterolobosea</taxon>
        <taxon>Tetramitia</taxon>
        <taxon>Eutetramitia</taxon>
        <taxon>Vahlkampfiidae</taxon>
        <taxon>Naegleria</taxon>
    </lineage>
</organism>
<proteinExistence type="predicted"/>
<dbReference type="Proteomes" id="UP000444721">
    <property type="component" value="Unassembled WGS sequence"/>
</dbReference>
<dbReference type="RefSeq" id="XP_044566600.1">
    <property type="nucleotide sequence ID" value="XM_044702191.1"/>
</dbReference>
<dbReference type="PANTHER" id="PTHR13355">
    <property type="entry name" value="GLUCOSAMINE 6-PHOSPHATE N-ACETYLTRANSFERASE"/>
    <property type="match status" value="1"/>
</dbReference>
<feature type="domain" description="N-acetyltransferase" evidence="1">
    <location>
        <begin position="280"/>
        <end position="449"/>
    </location>
</feature>
<dbReference type="GeneID" id="68118963"/>
<evidence type="ECO:0000313" key="2">
    <source>
        <dbReference type="EMBL" id="KAF0981887.1"/>
    </source>
</evidence>
<evidence type="ECO:0000313" key="3">
    <source>
        <dbReference type="Proteomes" id="UP000444721"/>
    </source>
</evidence>
<dbReference type="VEuPathDB" id="AmoebaDB:NF0040540"/>
<gene>
    <name evidence="2" type="ORF">FDP41_011748</name>
</gene>
<dbReference type="Pfam" id="PF00583">
    <property type="entry name" value="Acetyltransf_1"/>
    <property type="match status" value="1"/>
</dbReference>
<evidence type="ECO:0000259" key="1">
    <source>
        <dbReference type="PROSITE" id="PS51186"/>
    </source>
</evidence>
<dbReference type="InterPro" id="IPR039143">
    <property type="entry name" value="GNPNAT1-like"/>
</dbReference>
<comment type="caution">
    <text evidence="2">The sequence shown here is derived from an EMBL/GenBank/DDBJ whole genome shotgun (WGS) entry which is preliminary data.</text>
</comment>
<dbReference type="CDD" id="cd04301">
    <property type="entry name" value="NAT_SF"/>
    <property type="match status" value="1"/>
</dbReference>
<dbReference type="EMBL" id="VFQX01000012">
    <property type="protein sequence ID" value="KAF0981887.1"/>
    <property type="molecule type" value="Genomic_DNA"/>
</dbReference>
<accession>A0A6A5BX98</accession>